<keyword evidence="4" id="KW-1185">Reference proteome</keyword>
<reference evidence="4" key="1">
    <citation type="journal article" date="2019" name="Int. J. Syst. Evol. Microbiol.">
        <title>The Global Catalogue of Microorganisms (GCM) 10K type strain sequencing project: providing services to taxonomists for standard genome sequencing and annotation.</title>
        <authorList>
            <consortium name="The Broad Institute Genomics Platform"/>
            <consortium name="The Broad Institute Genome Sequencing Center for Infectious Disease"/>
            <person name="Wu L."/>
            <person name="Ma J."/>
        </authorList>
    </citation>
    <scope>NUCLEOTIDE SEQUENCE [LARGE SCALE GENOMIC DNA]</scope>
    <source>
        <strain evidence="4">JCM 3338</strain>
    </source>
</reference>
<dbReference type="RefSeq" id="WP_376878942.1">
    <property type="nucleotide sequence ID" value="NZ_JBHUHP010000019.1"/>
</dbReference>
<evidence type="ECO:0000313" key="4">
    <source>
        <dbReference type="Proteomes" id="UP001597402"/>
    </source>
</evidence>
<keyword evidence="3" id="KW-0489">Methyltransferase</keyword>
<dbReference type="EMBL" id="JBHUHP010000019">
    <property type="protein sequence ID" value="MFD2093418.1"/>
    <property type="molecule type" value="Genomic_DNA"/>
</dbReference>
<dbReference type="InterPro" id="IPR001310">
    <property type="entry name" value="Histidine_triad_HIT"/>
</dbReference>
<dbReference type="GO" id="GO:0032259">
    <property type="term" value="P:methylation"/>
    <property type="evidence" value="ECO:0007669"/>
    <property type="project" value="UniProtKB-KW"/>
</dbReference>
<sequence length="152" mass="16646">MSADPDCDFCQIVAGDKPARVVLRTEKVVALFPLEPATIGHTLVIPRPHIPNIWALDDGTAQYLTEATLRIARAVREALNPQGLNIIQSNGTAATQTVMHLHVHVVPRWDHDGMGPFWPERTNWTDEDKDAALTAIRNSLGSPDASLHGPPH</sequence>
<gene>
    <name evidence="3" type="ORF">ACFSHS_17815</name>
</gene>
<dbReference type="InterPro" id="IPR036265">
    <property type="entry name" value="HIT-like_sf"/>
</dbReference>
<feature type="domain" description="HIT" evidence="2">
    <location>
        <begin position="8"/>
        <end position="115"/>
    </location>
</feature>
<dbReference type="Pfam" id="PF01230">
    <property type="entry name" value="HIT"/>
    <property type="match status" value="1"/>
</dbReference>
<name>A0ABW4XGQ1_9ACTN</name>
<dbReference type="GO" id="GO:0008168">
    <property type="term" value="F:methyltransferase activity"/>
    <property type="evidence" value="ECO:0007669"/>
    <property type="project" value="UniProtKB-KW"/>
</dbReference>
<evidence type="ECO:0000313" key="3">
    <source>
        <dbReference type="EMBL" id="MFD2093418.1"/>
    </source>
</evidence>
<dbReference type="PANTHER" id="PTHR46648">
    <property type="entry name" value="HIT FAMILY PROTEIN 1"/>
    <property type="match status" value="1"/>
</dbReference>
<accession>A0ABW4XGQ1</accession>
<organism evidence="3 4">
    <name type="scientific">Blastococcus deserti</name>
    <dbReference type="NCBI Taxonomy" id="2259033"/>
    <lineage>
        <taxon>Bacteria</taxon>
        <taxon>Bacillati</taxon>
        <taxon>Actinomycetota</taxon>
        <taxon>Actinomycetes</taxon>
        <taxon>Geodermatophilales</taxon>
        <taxon>Geodermatophilaceae</taxon>
        <taxon>Blastococcus</taxon>
    </lineage>
</organism>
<keyword evidence="3" id="KW-0808">Transferase</keyword>
<dbReference type="Gene3D" id="3.30.428.10">
    <property type="entry name" value="HIT-like"/>
    <property type="match status" value="1"/>
</dbReference>
<comment type="caution">
    <text evidence="3">The sequence shown here is derived from an EMBL/GenBank/DDBJ whole genome shotgun (WGS) entry which is preliminary data.</text>
</comment>
<proteinExistence type="predicted"/>
<dbReference type="Proteomes" id="UP001597402">
    <property type="component" value="Unassembled WGS sequence"/>
</dbReference>
<evidence type="ECO:0000259" key="2">
    <source>
        <dbReference type="PROSITE" id="PS51084"/>
    </source>
</evidence>
<dbReference type="PRINTS" id="PR00332">
    <property type="entry name" value="HISTRIAD"/>
</dbReference>
<dbReference type="PANTHER" id="PTHR46648:SF1">
    <property type="entry name" value="ADENOSINE 5'-MONOPHOSPHORAMIDASE HNT1"/>
    <property type="match status" value="1"/>
</dbReference>
<dbReference type="SUPFAM" id="SSF54197">
    <property type="entry name" value="HIT-like"/>
    <property type="match status" value="1"/>
</dbReference>
<protein>
    <submittedName>
        <fullName evidence="3">HIT family protein</fullName>
        <ecNumber evidence="3">2.1.1.-</ecNumber>
    </submittedName>
</protein>
<dbReference type="EC" id="2.1.1.-" evidence="3"/>
<evidence type="ECO:0000256" key="1">
    <source>
        <dbReference type="PROSITE-ProRule" id="PRU00464"/>
    </source>
</evidence>
<dbReference type="InterPro" id="IPR011146">
    <property type="entry name" value="HIT-like"/>
</dbReference>
<dbReference type="PROSITE" id="PS51084">
    <property type="entry name" value="HIT_2"/>
    <property type="match status" value="1"/>
</dbReference>
<feature type="short sequence motif" description="Histidine triad motif" evidence="1">
    <location>
        <begin position="100"/>
        <end position="104"/>
    </location>
</feature>